<dbReference type="InterPro" id="IPR050858">
    <property type="entry name" value="Mal-CoA-ACP_Trans/PKS_FabD"/>
</dbReference>
<sequence length="314" mass="34039">MGKMAFMFPGQGSQYVGMGKDLYDTDPQARELFNLAEKVTGLPLKRLCFEGPLEELTETVNLQPAVTVVNLCLYQALSREGVTPAAVCGHSLGEYSALFAAGVLSAADTLKAVRERGRLMQREASRHPGTMAAVIGLSFEKLGEALNPLLREGPLALANLNTPEQIVISGTKEMVARAGETAKALGARVVPLKVSGAWHSPLMANAFPDFADVLATLTFQAPGVPVYLNATAQPEADPARLRRAMARQLTSPVRWTELILNLKATGVTLWVEVGPKNVLTGLVRKILPGEPKERFFNVENRPSLEAFLETFRQM</sequence>
<feature type="active site" evidence="7">
    <location>
        <position position="199"/>
    </location>
</feature>
<dbReference type="PIRSF" id="PIRSF000446">
    <property type="entry name" value="Mct"/>
    <property type="match status" value="1"/>
</dbReference>
<dbReference type="Gene3D" id="3.30.70.250">
    <property type="entry name" value="Malonyl-CoA ACP transacylase, ACP-binding"/>
    <property type="match status" value="1"/>
</dbReference>
<dbReference type="SMART" id="SM00827">
    <property type="entry name" value="PKS_AT"/>
    <property type="match status" value="1"/>
</dbReference>
<evidence type="ECO:0000256" key="7">
    <source>
        <dbReference type="PIRSR" id="PIRSR000446-1"/>
    </source>
</evidence>
<dbReference type="EMBL" id="DTKJ01000019">
    <property type="protein sequence ID" value="HGZ11176.1"/>
    <property type="molecule type" value="Genomic_DNA"/>
</dbReference>
<dbReference type="SUPFAM" id="SSF52151">
    <property type="entry name" value="FabD/lysophospholipase-like"/>
    <property type="match status" value="1"/>
</dbReference>
<evidence type="ECO:0000256" key="6">
    <source>
        <dbReference type="PIRNR" id="PIRNR000446"/>
    </source>
</evidence>
<dbReference type="AlphaFoldDB" id="A0A7C5EL94"/>
<protein>
    <recommendedName>
        <fullName evidence="2 6">Malonyl CoA-acyl carrier protein transacylase</fullName>
        <ecNumber evidence="1 6">2.3.1.39</ecNumber>
    </recommendedName>
</protein>
<name>A0A7C5EL94_9BACT</name>
<dbReference type="NCBIfam" id="TIGR00128">
    <property type="entry name" value="fabD"/>
    <property type="match status" value="1"/>
</dbReference>
<gene>
    <name evidence="9" type="primary">fabD</name>
    <name evidence="9" type="ORF">ENW48_03030</name>
</gene>
<feature type="domain" description="Malonyl-CoA:ACP transacylase (MAT)" evidence="8">
    <location>
        <begin position="7"/>
        <end position="303"/>
    </location>
</feature>
<dbReference type="EC" id="2.3.1.39" evidence="1 6"/>
<evidence type="ECO:0000256" key="1">
    <source>
        <dbReference type="ARBA" id="ARBA00013258"/>
    </source>
</evidence>
<dbReference type="InterPro" id="IPR024925">
    <property type="entry name" value="Malonyl_CoA-ACP_transAc"/>
</dbReference>
<dbReference type="InterPro" id="IPR004410">
    <property type="entry name" value="Malonyl_CoA-ACP_transAc_FabD"/>
</dbReference>
<evidence type="ECO:0000313" key="9">
    <source>
        <dbReference type="EMBL" id="HGZ11176.1"/>
    </source>
</evidence>
<accession>A0A7C5EL94</accession>
<comment type="catalytic activity">
    <reaction evidence="5 6">
        <text>holo-[ACP] + malonyl-CoA = malonyl-[ACP] + CoA</text>
        <dbReference type="Rhea" id="RHEA:41792"/>
        <dbReference type="Rhea" id="RHEA-COMP:9623"/>
        <dbReference type="Rhea" id="RHEA-COMP:9685"/>
        <dbReference type="ChEBI" id="CHEBI:57287"/>
        <dbReference type="ChEBI" id="CHEBI:57384"/>
        <dbReference type="ChEBI" id="CHEBI:64479"/>
        <dbReference type="ChEBI" id="CHEBI:78449"/>
        <dbReference type="EC" id="2.3.1.39"/>
    </reaction>
</comment>
<keyword evidence="4 6" id="KW-0012">Acyltransferase</keyword>
<comment type="caution">
    <text evidence="9">The sequence shown here is derived from an EMBL/GenBank/DDBJ whole genome shotgun (WGS) entry which is preliminary data.</text>
</comment>
<dbReference type="InterPro" id="IPR014043">
    <property type="entry name" value="Acyl_transferase_dom"/>
</dbReference>
<dbReference type="PANTHER" id="PTHR42681:SF1">
    <property type="entry name" value="MALONYL-COA-ACYL CARRIER PROTEIN TRANSACYLASE, MITOCHONDRIAL"/>
    <property type="match status" value="1"/>
</dbReference>
<feature type="active site" evidence="7">
    <location>
        <position position="91"/>
    </location>
</feature>
<dbReference type="InterPro" id="IPR016036">
    <property type="entry name" value="Malonyl_transacylase_ACP-bd"/>
</dbReference>
<evidence type="ECO:0000256" key="3">
    <source>
        <dbReference type="ARBA" id="ARBA00022679"/>
    </source>
</evidence>
<dbReference type="SUPFAM" id="SSF55048">
    <property type="entry name" value="Probable ACP-binding domain of malonyl-CoA ACP transacylase"/>
    <property type="match status" value="1"/>
</dbReference>
<comment type="similarity">
    <text evidence="6">Belongs to the fabD family.</text>
</comment>
<evidence type="ECO:0000256" key="4">
    <source>
        <dbReference type="ARBA" id="ARBA00023315"/>
    </source>
</evidence>
<evidence type="ECO:0000259" key="8">
    <source>
        <dbReference type="SMART" id="SM00827"/>
    </source>
</evidence>
<dbReference type="GO" id="GO:0004314">
    <property type="term" value="F:[acyl-carrier-protein] S-malonyltransferase activity"/>
    <property type="evidence" value="ECO:0007669"/>
    <property type="project" value="UniProtKB-EC"/>
</dbReference>
<evidence type="ECO:0000256" key="5">
    <source>
        <dbReference type="ARBA" id="ARBA00048462"/>
    </source>
</evidence>
<dbReference type="GO" id="GO:0006633">
    <property type="term" value="P:fatty acid biosynthetic process"/>
    <property type="evidence" value="ECO:0007669"/>
    <property type="project" value="TreeGrafter"/>
</dbReference>
<dbReference type="InterPro" id="IPR016035">
    <property type="entry name" value="Acyl_Trfase/lysoPLipase"/>
</dbReference>
<dbReference type="Gene3D" id="3.40.366.10">
    <property type="entry name" value="Malonyl-Coenzyme A Acyl Carrier Protein, domain 2"/>
    <property type="match status" value="1"/>
</dbReference>
<dbReference type="Pfam" id="PF00698">
    <property type="entry name" value="Acyl_transf_1"/>
    <property type="match status" value="1"/>
</dbReference>
<dbReference type="GO" id="GO:0005829">
    <property type="term" value="C:cytosol"/>
    <property type="evidence" value="ECO:0007669"/>
    <property type="project" value="TreeGrafter"/>
</dbReference>
<proteinExistence type="inferred from homology"/>
<dbReference type="FunFam" id="3.30.70.250:FF:000001">
    <property type="entry name" value="Malonyl CoA-acyl carrier protein transacylase"/>
    <property type="match status" value="1"/>
</dbReference>
<dbReference type="InterPro" id="IPR001227">
    <property type="entry name" value="Ac_transferase_dom_sf"/>
</dbReference>
<organism evidence="9">
    <name type="scientific">Desulfobacca acetoxidans</name>
    <dbReference type="NCBI Taxonomy" id="60893"/>
    <lineage>
        <taxon>Bacteria</taxon>
        <taxon>Pseudomonadati</taxon>
        <taxon>Thermodesulfobacteriota</taxon>
        <taxon>Desulfobaccia</taxon>
        <taxon>Desulfobaccales</taxon>
        <taxon>Desulfobaccaceae</taxon>
        <taxon>Desulfobacca</taxon>
    </lineage>
</organism>
<dbReference type="PANTHER" id="PTHR42681">
    <property type="entry name" value="MALONYL-COA-ACYL CARRIER PROTEIN TRANSACYLASE, MITOCHONDRIAL"/>
    <property type="match status" value="1"/>
</dbReference>
<keyword evidence="3 6" id="KW-0808">Transferase</keyword>
<reference evidence="9" key="1">
    <citation type="journal article" date="2020" name="mSystems">
        <title>Genome- and Community-Level Interaction Insights into Carbon Utilization and Element Cycling Functions of Hydrothermarchaeota in Hydrothermal Sediment.</title>
        <authorList>
            <person name="Zhou Z."/>
            <person name="Liu Y."/>
            <person name="Xu W."/>
            <person name="Pan J."/>
            <person name="Luo Z.H."/>
            <person name="Li M."/>
        </authorList>
    </citation>
    <scope>NUCLEOTIDE SEQUENCE [LARGE SCALE GENOMIC DNA]</scope>
    <source>
        <strain evidence="9">SpSt-853</strain>
    </source>
</reference>
<evidence type="ECO:0000256" key="2">
    <source>
        <dbReference type="ARBA" id="ARBA00018953"/>
    </source>
</evidence>